<protein>
    <submittedName>
        <fullName evidence="1">1153_t:CDS:1</fullName>
    </submittedName>
</protein>
<proteinExistence type="predicted"/>
<organism evidence="1 2">
    <name type="scientific">Dentiscutata heterogama</name>
    <dbReference type="NCBI Taxonomy" id="1316150"/>
    <lineage>
        <taxon>Eukaryota</taxon>
        <taxon>Fungi</taxon>
        <taxon>Fungi incertae sedis</taxon>
        <taxon>Mucoromycota</taxon>
        <taxon>Glomeromycotina</taxon>
        <taxon>Glomeromycetes</taxon>
        <taxon>Diversisporales</taxon>
        <taxon>Gigasporaceae</taxon>
        <taxon>Dentiscutata</taxon>
    </lineage>
</organism>
<dbReference type="EMBL" id="CAJVPU010001100">
    <property type="protein sequence ID" value="CAG8471048.1"/>
    <property type="molecule type" value="Genomic_DNA"/>
</dbReference>
<evidence type="ECO:0000313" key="1">
    <source>
        <dbReference type="EMBL" id="CAG8471048.1"/>
    </source>
</evidence>
<reference evidence="1" key="1">
    <citation type="submission" date="2021-06" db="EMBL/GenBank/DDBJ databases">
        <authorList>
            <person name="Kallberg Y."/>
            <person name="Tangrot J."/>
            <person name="Rosling A."/>
        </authorList>
    </citation>
    <scope>NUCLEOTIDE SEQUENCE</scope>
    <source>
        <strain evidence="1">IL203A</strain>
    </source>
</reference>
<comment type="caution">
    <text evidence="1">The sequence shown here is derived from an EMBL/GenBank/DDBJ whole genome shotgun (WGS) entry which is preliminary data.</text>
</comment>
<sequence>LEYPPDKPSMSSDITDIPCIARSRGSSIVDIHDLKTRDSLQTS</sequence>
<name>A0ACA9KGV2_9GLOM</name>
<feature type="non-terminal residue" evidence="1">
    <location>
        <position position="1"/>
    </location>
</feature>
<gene>
    <name evidence="1" type="ORF">DHETER_LOCUS1714</name>
</gene>
<dbReference type="Proteomes" id="UP000789702">
    <property type="component" value="Unassembled WGS sequence"/>
</dbReference>
<accession>A0ACA9KGV2</accession>
<keyword evidence="2" id="KW-1185">Reference proteome</keyword>
<evidence type="ECO:0000313" key="2">
    <source>
        <dbReference type="Proteomes" id="UP000789702"/>
    </source>
</evidence>